<feature type="transmembrane region" description="Helical" evidence="1">
    <location>
        <begin position="28"/>
        <end position="51"/>
    </location>
</feature>
<feature type="transmembrane region" description="Helical" evidence="1">
    <location>
        <begin position="159"/>
        <end position="182"/>
    </location>
</feature>
<evidence type="ECO:0000313" key="2">
    <source>
        <dbReference type="EMBL" id="TXK12170.1"/>
    </source>
</evidence>
<feature type="transmembrane region" description="Helical" evidence="1">
    <location>
        <begin position="116"/>
        <end position="139"/>
    </location>
</feature>
<comment type="caution">
    <text evidence="2">The sequence shown here is derived from an EMBL/GenBank/DDBJ whole genome shotgun (WGS) entry which is preliminary data.</text>
</comment>
<dbReference type="Proteomes" id="UP000321034">
    <property type="component" value="Unassembled WGS sequence"/>
</dbReference>
<reference evidence="2 3" key="1">
    <citation type="submission" date="2019-08" db="EMBL/GenBank/DDBJ databases">
        <authorList>
            <person name="Dong K."/>
        </authorList>
    </citation>
    <scope>NUCLEOTIDE SEQUENCE [LARGE SCALE GENOMIC DNA]</scope>
    <source>
        <strain evidence="2 3">JCM14558</strain>
    </source>
</reference>
<organism evidence="2 3">
    <name type="scientific">Microbacterium hatanonis</name>
    <dbReference type="NCBI Taxonomy" id="404366"/>
    <lineage>
        <taxon>Bacteria</taxon>
        <taxon>Bacillati</taxon>
        <taxon>Actinomycetota</taxon>
        <taxon>Actinomycetes</taxon>
        <taxon>Micrococcales</taxon>
        <taxon>Microbacteriaceae</taxon>
        <taxon>Microbacterium</taxon>
    </lineage>
</organism>
<feature type="transmembrane region" description="Helical" evidence="1">
    <location>
        <begin position="215"/>
        <end position="236"/>
    </location>
</feature>
<keyword evidence="1" id="KW-1133">Transmembrane helix</keyword>
<dbReference type="OrthoDB" id="3724330at2"/>
<name>A0A5C8I273_9MICO</name>
<feature type="transmembrane region" description="Helical" evidence="1">
    <location>
        <begin position="71"/>
        <end position="96"/>
    </location>
</feature>
<dbReference type="AlphaFoldDB" id="A0A5C8I273"/>
<keyword evidence="3" id="KW-1185">Reference proteome</keyword>
<keyword evidence="1" id="KW-0472">Membrane</keyword>
<protein>
    <submittedName>
        <fullName evidence="2">Uncharacterized protein</fullName>
    </submittedName>
</protein>
<evidence type="ECO:0000313" key="3">
    <source>
        <dbReference type="Proteomes" id="UP000321034"/>
    </source>
</evidence>
<keyword evidence="1" id="KW-0812">Transmembrane</keyword>
<sequence>MTATALAPSRASGPVDVFRLHFVQRAMLLLTPPGIMLVVFVITAIIAVVFWRLGSEPGSAEWVANSRNNPAAIWALPGFFGWIGVQTVSLTFPLALSLGSTRRAFVAGTVLTHIALSLYVTVLLLLLLGLELATGHWFFHIYVTDVVVLGSGDPFQLSVTAFLGTLLVLSVGGAMAAAWVRFGALGPTVLAAAAVIALGIVAIVVVPVFDAFQPWWLAVAAVVAIALAVAGQYAFLRRASAR</sequence>
<evidence type="ECO:0000256" key="1">
    <source>
        <dbReference type="SAM" id="Phobius"/>
    </source>
</evidence>
<feature type="transmembrane region" description="Helical" evidence="1">
    <location>
        <begin position="189"/>
        <end position="209"/>
    </location>
</feature>
<gene>
    <name evidence="2" type="ORF">FVP77_01370</name>
</gene>
<accession>A0A5C8I273</accession>
<dbReference type="RefSeq" id="WP_147892911.1">
    <property type="nucleotide sequence ID" value="NZ_BAAANR010000001.1"/>
</dbReference>
<dbReference type="EMBL" id="VRSV01000001">
    <property type="protein sequence ID" value="TXK12170.1"/>
    <property type="molecule type" value="Genomic_DNA"/>
</dbReference>
<proteinExistence type="predicted"/>